<proteinExistence type="predicted"/>
<dbReference type="Gene3D" id="6.10.340.10">
    <property type="match status" value="1"/>
</dbReference>
<dbReference type="InterPro" id="IPR003594">
    <property type="entry name" value="HATPase_dom"/>
</dbReference>
<dbReference type="Pfam" id="PF02743">
    <property type="entry name" value="dCache_1"/>
    <property type="match status" value="1"/>
</dbReference>
<protein>
    <recommendedName>
        <fullName evidence="10">HAMP domain-containing protein</fullName>
    </recommendedName>
</protein>
<keyword evidence="4" id="KW-0808">Transferase</keyword>
<dbReference type="EMBL" id="NMUQ01000001">
    <property type="protein sequence ID" value="OXM17279.1"/>
    <property type="molecule type" value="Genomic_DNA"/>
</dbReference>
<keyword evidence="6" id="KW-0418">Kinase</keyword>
<name>A0A229P608_9BACL</name>
<evidence type="ECO:0000256" key="6">
    <source>
        <dbReference type="ARBA" id="ARBA00022777"/>
    </source>
</evidence>
<sequence length="591" mass="66681">MRRLMPQTLRWRLFFSFLLLVILPIIGTSFFVFQRFESVLRDQVNAQNLRQMTSVTESMESLLSVAVKTFTLLEQDSVVSNILKRPEEKSSYASLMQTRIMEEKFSSINNSVFIASSYVYFTVLDQRGQIYSSYGPSRALNYTDIKHDKTMDEAFKGSDKLTWRLEKGGVNSLYGISVPHLAMYKSLRDGNNQIYAVVRIAADYSSLFRLASINTEPGSRYELVTGEGSILISTAKGGAAEAASWDTTQWEPSGSRQQDEMMVSYSVVPSLGWYLVKSVPTNKLFAEINGIKQSLLLAMLTIMVLFVLMTFFISDTITKPLRLLRKKMSHMANLNLKVKLPPENFHGEMEVFVKGFNLMVTDMEGLISRLKQEERQKESMRFQALLSQMNPHFLLNTLNTVKWLALGLGDKQIPAACESLGKLVEAGIRLDVDLIHLEHELQLVEHYLFIQQLKYDQAIRYEVELPESLKYALVPKLSLQPLVENSIYHGFAGLNVQGVITIRVSQLREQIVIQVEDDGRGIDAQPPSDSHKGQGIALQNLRERLSLLFPGKSLLKLEPLAQGTRVTIMVPLLISNPYANGGELYVDGIVG</sequence>
<dbReference type="InterPro" id="IPR003660">
    <property type="entry name" value="HAMP_dom"/>
</dbReference>
<organism evidence="11 12">
    <name type="scientific">Paenibacillus herberti</name>
    <dbReference type="NCBI Taxonomy" id="1619309"/>
    <lineage>
        <taxon>Bacteria</taxon>
        <taxon>Bacillati</taxon>
        <taxon>Bacillota</taxon>
        <taxon>Bacilli</taxon>
        <taxon>Bacillales</taxon>
        <taxon>Paenibacillaceae</taxon>
        <taxon>Paenibacillus</taxon>
    </lineage>
</organism>
<dbReference type="PROSITE" id="PS50885">
    <property type="entry name" value="HAMP"/>
    <property type="match status" value="1"/>
</dbReference>
<evidence type="ECO:0000256" key="5">
    <source>
        <dbReference type="ARBA" id="ARBA00022692"/>
    </source>
</evidence>
<dbReference type="Pfam" id="PF06580">
    <property type="entry name" value="His_kinase"/>
    <property type="match status" value="1"/>
</dbReference>
<evidence type="ECO:0000256" key="4">
    <source>
        <dbReference type="ARBA" id="ARBA00022679"/>
    </source>
</evidence>
<evidence type="ECO:0000259" key="10">
    <source>
        <dbReference type="PROSITE" id="PS50885"/>
    </source>
</evidence>
<evidence type="ECO:0000256" key="7">
    <source>
        <dbReference type="ARBA" id="ARBA00022989"/>
    </source>
</evidence>
<dbReference type="Gene3D" id="3.30.565.10">
    <property type="entry name" value="Histidine kinase-like ATPase, C-terminal domain"/>
    <property type="match status" value="1"/>
</dbReference>
<dbReference type="AlphaFoldDB" id="A0A229P608"/>
<keyword evidence="3" id="KW-0597">Phosphoprotein</keyword>
<gene>
    <name evidence="11" type="ORF">CGZ75_11935</name>
</gene>
<dbReference type="InterPro" id="IPR050640">
    <property type="entry name" value="Bact_2-comp_sensor_kinase"/>
</dbReference>
<keyword evidence="2" id="KW-1003">Cell membrane</keyword>
<dbReference type="OrthoDB" id="2638092at2"/>
<dbReference type="InterPro" id="IPR033479">
    <property type="entry name" value="dCache_1"/>
</dbReference>
<dbReference type="SUPFAM" id="SSF55874">
    <property type="entry name" value="ATPase domain of HSP90 chaperone/DNA topoisomerase II/histidine kinase"/>
    <property type="match status" value="1"/>
</dbReference>
<dbReference type="Pfam" id="PF02518">
    <property type="entry name" value="HATPase_c"/>
    <property type="match status" value="1"/>
</dbReference>
<feature type="transmembrane region" description="Helical" evidence="9">
    <location>
        <begin position="295"/>
        <end position="318"/>
    </location>
</feature>
<comment type="caution">
    <text evidence="11">The sequence shown here is derived from an EMBL/GenBank/DDBJ whole genome shotgun (WGS) entry which is preliminary data.</text>
</comment>
<dbReference type="PANTHER" id="PTHR34220">
    <property type="entry name" value="SENSOR HISTIDINE KINASE YPDA"/>
    <property type="match status" value="1"/>
</dbReference>
<dbReference type="RefSeq" id="WP_089524354.1">
    <property type="nucleotide sequence ID" value="NZ_NMUQ01000001.1"/>
</dbReference>
<keyword evidence="12" id="KW-1185">Reference proteome</keyword>
<evidence type="ECO:0000313" key="11">
    <source>
        <dbReference type="EMBL" id="OXM17279.1"/>
    </source>
</evidence>
<dbReference type="SMART" id="SM00304">
    <property type="entry name" value="HAMP"/>
    <property type="match status" value="1"/>
</dbReference>
<keyword evidence="8 9" id="KW-0472">Membrane</keyword>
<dbReference type="InterPro" id="IPR010559">
    <property type="entry name" value="Sig_transdc_His_kin_internal"/>
</dbReference>
<reference evidence="11 12" key="1">
    <citation type="submission" date="2017-07" db="EMBL/GenBank/DDBJ databases">
        <title>Paenibacillus herberti R33 genome sequencing and assembly.</title>
        <authorList>
            <person name="Su W."/>
        </authorList>
    </citation>
    <scope>NUCLEOTIDE SEQUENCE [LARGE SCALE GENOMIC DNA]</scope>
    <source>
        <strain evidence="11 12">R33</strain>
    </source>
</reference>
<evidence type="ECO:0000256" key="3">
    <source>
        <dbReference type="ARBA" id="ARBA00022553"/>
    </source>
</evidence>
<dbReference type="GO" id="GO:0000155">
    <property type="term" value="F:phosphorelay sensor kinase activity"/>
    <property type="evidence" value="ECO:0007669"/>
    <property type="project" value="InterPro"/>
</dbReference>
<comment type="subcellular location">
    <subcellularLocation>
        <location evidence="1">Cell membrane</location>
        <topology evidence="1">Multi-pass membrane protein</topology>
    </subcellularLocation>
</comment>
<accession>A0A229P608</accession>
<evidence type="ECO:0000256" key="8">
    <source>
        <dbReference type="ARBA" id="ARBA00023136"/>
    </source>
</evidence>
<evidence type="ECO:0000256" key="9">
    <source>
        <dbReference type="SAM" id="Phobius"/>
    </source>
</evidence>
<evidence type="ECO:0000256" key="1">
    <source>
        <dbReference type="ARBA" id="ARBA00004651"/>
    </source>
</evidence>
<dbReference type="InterPro" id="IPR036890">
    <property type="entry name" value="HATPase_C_sf"/>
</dbReference>
<keyword evidence="5 9" id="KW-0812">Transmembrane</keyword>
<keyword evidence="7 9" id="KW-1133">Transmembrane helix</keyword>
<dbReference type="GO" id="GO:0005886">
    <property type="term" value="C:plasma membrane"/>
    <property type="evidence" value="ECO:0007669"/>
    <property type="project" value="UniProtKB-SubCell"/>
</dbReference>
<evidence type="ECO:0000256" key="2">
    <source>
        <dbReference type="ARBA" id="ARBA00022475"/>
    </source>
</evidence>
<dbReference type="SUPFAM" id="SSF158472">
    <property type="entry name" value="HAMP domain-like"/>
    <property type="match status" value="1"/>
</dbReference>
<feature type="domain" description="HAMP" evidence="10">
    <location>
        <begin position="315"/>
        <end position="368"/>
    </location>
</feature>
<dbReference type="Proteomes" id="UP000215145">
    <property type="component" value="Unassembled WGS sequence"/>
</dbReference>
<evidence type="ECO:0000313" key="12">
    <source>
        <dbReference type="Proteomes" id="UP000215145"/>
    </source>
</evidence>
<dbReference type="PANTHER" id="PTHR34220:SF7">
    <property type="entry name" value="SENSOR HISTIDINE KINASE YPDA"/>
    <property type="match status" value="1"/>
</dbReference>